<feature type="coiled-coil region" evidence="2">
    <location>
        <begin position="42"/>
        <end position="69"/>
    </location>
</feature>
<evidence type="ECO:0000256" key="2">
    <source>
        <dbReference type="SAM" id="Coils"/>
    </source>
</evidence>
<dbReference type="EMBL" id="CAJNIZ010030336">
    <property type="protein sequence ID" value="CAE7523068.1"/>
    <property type="molecule type" value="Genomic_DNA"/>
</dbReference>
<proteinExistence type="predicted"/>
<reference evidence="5" key="1">
    <citation type="submission" date="2021-02" db="EMBL/GenBank/DDBJ databases">
        <authorList>
            <person name="Dougan E. K."/>
            <person name="Rhodes N."/>
            <person name="Thang M."/>
            <person name="Chan C."/>
        </authorList>
    </citation>
    <scope>NUCLEOTIDE SEQUENCE</scope>
</reference>
<dbReference type="AlphaFoldDB" id="A0A812T7G5"/>
<evidence type="ECO:0000259" key="4">
    <source>
        <dbReference type="PROSITE" id="PS50222"/>
    </source>
</evidence>
<dbReference type="InterPro" id="IPR002048">
    <property type="entry name" value="EF_hand_dom"/>
</dbReference>
<dbReference type="GO" id="GO:0005509">
    <property type="term" value="F:calcium ion binding"/>
    <property type="evidence" value="ECO:0007669"/>
    <property type="project" value="InterPro"/>
</dbReference>
<dbReference type="InterPro" id="IPR011992">
    <property type="entry name" value="EF-hand-dom_pair"/>
</dbReference>
<dbReference type="Pfam" id="PF13499">
    <property type="entry name" value="EF-hand_7"/>
    <property type="match status" value="1"/>
</dbReference>
<dbReference type="Gene3D" id="2.60.120.380">
    <property type="match status" value="1"/>
</dbReference>
<dbReference type="InterPro" id="IPR036213">
    <property type="entry name" value="Calpain_III_sf"/>
</dbReference>
<keyword evidence="1" id="KW-0106">Calcium</keyword>
<dbReference type="OrthoDB" id="434776at2759"/>
<sequence length="838" mass="92772">DLSNVALATASIERVLGAVERYAEELPEVIAAAEAQVPKGLKEELVEEAKECQKDYASTIEELEDAIADPRAEGEDLKAALIRARLAGAPMTLIDRGFAKLEKKFPEWFGYTKTELELLVAKQEADDIQELSAEGRFLRLQDAADAARTLQPRLEKSILEEVEDISMALAAERSFVMAVKEAKDILAGLPMSPEDVSLSALRLGHAIQACEMSAQEEAKKGISEAEELRVLLEEEGNRRSEVLQNAIAISSDRGRSLRDLHVAITGAREASVTPEFLQEPYARLRKKKLDFVTSALRNACATGKYSLAFALYHRGLALKAFEERNGGEWRSGAIQAEIKRLRADVSTIHGEFVIETSGGAFGTSTWRRNPCYLIRHSKMEFREGLERTISKKDIVFILFVGRIVAGYRSVALAEASDSPATMAVHVVRNNKEVHEAGAGYMLMPGYEVLASSHEDDDIPSCEFDLPPSSQPLFIVPSAAKGELGPFTLIVNATESVDVIRIPPANCEPQRFQQTFEVKWLQERPYQVIMGGGRFRNRAPMVSWYRNPQFRVKVKQPQESPQEPPPEPRSMLALPAPDAFRSRTPPARSGKPESLGPVVPVPRPNTAPTTPAGTENLDLKKLRMIFDSADVQRNGMVNKRELIKAIRRDGKMAEFFGLPAEIRQEDGSRDQMEALFQAMDSDSDREITWEEFLAFQASVHLRKSTWAEDASEVNASKSEVDFSSLDANPPPLLVVAMTPHGRPKAGPAAVHILRNIEGKGEDGLLAENPSHHHVLAQSGLRHIGREYSSASEVGAVLRLPLDRPEEPFIVVPSLKSTNHQGRFTITFMSTQDIEVERIQ</sequence>
<name>A0A812T7G5_SYMPI</name>
<organism evidence="5 6">
    <name type="scientific">Symbiodinium pilosum</name>
    <name type="common">Dinoflagellate</name>
    <dbReference type="NCBI Taxonomy" id="2952"/>
    <lineage>
        <taxon>Eukaryota</taxon>
        <taxon>Sar</taxon>
        <taxon>Alveolata</taxon>
        <taxon>Dinophyceae</taxon>
        <taxon>Suessiales</taxon>
        <taxon>Symbiodiniaceae</taxon>
        <taxon>Symbiodinium</taxon>
    </lineage>
</organism>
<dbReference type="SMART" id="SM00054">
    <property type="entry name" value="EFh"/>
    <property type="match status" value="2"/>
</dbReference>
<evidence type="ECO:0000256" key="3">
    <source>
        <dbReference type="SAM" id="MobiDB-lite"/>
    </source>
</evidence>
<feature type="domain" description="EF-hand" evidence="4">
    <location>
        <begin position="666"/>
        <end position="701"/>
    </location>
</feature>
<evidence type="ECO:0000313" key="6">
    <source>
        <dbReference type="Proteomes" id="UP000649617"/>
    </source>
</evidence>
<protein>
    <recommendedName>
        <fullName evidence="4">EF-hand domain-containing protein</fullName>
    </recommendedName>
</protein>
<keyword evidence="2" id="KW-0175">Coiled coil</keyword>
<comment type="caution">
    <text evidence="5">The sequence shown here is derived from an EMBL/GenBank/DDBJ whole genome shotgun (WGS) entry which is preliminary data.</text>
</comment>
<dbReference type="PROSITE" id="PS00018">
    <property type="entry name" value="EF_HAND_1"/>
    <property type="match status" value="1"/>
</dbReference>
<dbReference type="SUPFAM" id="SSF47473">
    <property type="entry name" value="EF-hand"/>
    <property type="match status" value="1"/>
</dbReference>
<dbReference type="SUPFAM" id="SSF49758">
    <property type="entry name" value="Calpain large subunit, middle domain (domain III)"/>
    <property type="match status" value="1"/>
</dbReference>
<feature type="region of interest" description="Disordered" evidence="3">
    <location>
        <begin position="553"/>
        <end position="614"/>
    </location>
</feature>
<feature type="non-terminal residue" evidence="5">
    <location>
        <position position="1"/>
    </location>
</feature>
<keyword evidence="6" id="KW-1185">Reference proteome</keyword>
<evidence type="ECO:0000256" key="1">
    <source>
        <dbReference type="ARBA" id="ARBA00022837"/>
    </source>
</evidence>
<gene>
    <name evidence="5" type="ORF">SPIL2461_LOCUS13706</name>
</gene>
<dbReference type="Gene3D" id="1.10.238.10">
    <property type="entry name" value="EF-hand"/>
    <property type="match status" value="1"/>
</dbReference>
<dbReference type="InterPro" id="IPR018247">
    <property type="entry name" value="EF_Hand_1_Ca_BS"/>
</dbReference>
<dbReference type="Proteomes" id="UP000649617">
    <property type="component" value="Unassembled WGS sequence"/>
</dbReference>
<feature type="domain" description="EF-hand" evidence="4">
    <location>
        <begin position="616"/>
        <end position="651"/>
    </location>
</feature>
<dbReference type="PROSITE" id="PS50222">
    <property type="entry name" value="EF_HAND_2"/>
    <property type="match status" value="2"/>
</dbReference>
<evidence type="ECO:0000313" key="5">
    <source>
        <dbReference type="EMBL" id="CAE7523068.1"/>
    </source>
</evidence>
<accession>A0A812T7G5</accession>